<reference evidence="10 11" key="1">
    <citation type="submission" date="2018-07" db="EMBL/GenBank/DDBJ databases">
        <title>Arthrobacter sp. nov., isolated from raw cow's milk with high bacterial count.</title>
        <authorList>
            <person name="Hahne J."/>
            <person name="Isele D."/>
            <person name="Lipski A."/>
        </authorList>
    </citation>
    <scope>NUCLEOTIDE SEQUENCE [LARGE SCALE GENOMIC DNA]</scope>
    <source>
        <strain evidence="10 11">JZ R-35</strain>
    </source>
</reference>
<accession>A0A399JFF6</accession>
<comment type="similarity">
    <text evidence="2">Belongs to the mannose-6-phosphate isomerase type 1 family.</text>
</comment>
<evidence type="ECO:0000256" key="7">
    <source>
        <dbReference type="PIRSR" id="PIRSR001480-1"/>
    </source>
</evidence>
<dbReference type="Pfam" id="PF20511">
    <property type="entry name" value="PMI_typeI_cat"/>
    <property type="match status" value="1"/>
</dbReference>
<dbReference type="PANTHER" id="PTHR10309">
    <property type="entry name" value="MANNOSE-6-PHOSPHATE ISOMERASE"/>
    <property type="match status" value="1"/>
</dbReference>
<dbReference type="EMBL" id="QQXK01000007">
    <property type="protein sequence ID" value="RII42919.1"/>
    <property type="molecule type" value="Genomic_DNA"/>
</dbReference>
<dbReference type="Gene3D" id="2.60.120.10">
    <property type="entry name" value="Jelly Rolls"/>
    <property type="match status" value="2"/>
</dbReference>
<evidence type="ECO:0000256" key="1">
    <source>
        <dbReference type="ARBA" id="ARBA00000757"/>
    </source>
</evidence>
<dbReference type="InterPro" id="IPR046457">
    <property type="entry name" value="PMI_typeI_cat"/>
</dbReference>
<keyword evidence="11" id="KW-1185">Reference proteome</keyword>
<comment type="catalytic activity">
    <reaction evidence="1">
        <text>D-mannose 6-phosphate = D-fructose 6-phosphate</text>
        <dbReference type="Rhea" id="RHEA:12356"/>
        <dbReference type="ChEBI" id="CHEBI:58735"/>
        <dbReference type="ChEBI" id="CHEBI:61527"/>
        <dbReference type="EC" id="5.3.1.8"/>
    </reaction>
</comment>
<feature type="binding site" evidence="8">
    <location>
        <position position="93"/>
    </location>
    <ligand>
        <name>Zn(2+)</name>
        <dbReference type="ChEBI" id="CHEBI:29105"/>
    </ligand>
</feature>
<dbReference type="AlphaFoldDB" id="A0A399JFF6"/>
<feature type="domain" description="Phosphomannose isomerase type I catalytic" evidence="9">
    <location>
        <begin position="3"/>
        <end position="145"/>
    </location>
</feature>
<evidence type="ECO:0000259" key="9">
    <source>
        <dbReference type="Pfam" id="PF20511"/>
    </source>
</evidence>
<evidence type="ECO:0000256" key="2">
    <source>
        <dbReference type="ARBA" id="ARBA00010772"/>
    </source>
</evidence>
<comment type="caution">
    <text evidence="10">The sequence shown here is derived from an EMBL/GenBank/DDBJ whole genome shotgun (WGS) entry which is preliminary data.</text>
</comment>
<proteinExistence type="inferred from homology"/>
<keyword evidence="4 8" id="KW-0479">Metal-binding</keyword>
<dbReference type="PIRSF" id="PIRSF001480">
    <property type="entry name" value="Mannose-6-phosphate_isomerase"/>
    <property type="match status" value="1"/>
</dbReference>
<dbReference type="Proteomes" id="UP000265419">
    <property type="component" value="Unassembled WGS sequence"/>
</dbReference>
<feature type="binding site" evidence="8">
    <location>
        <position position="262"/>
    </location>
    <ligand>
        <name>Zn(2+)</name>
        <dbReference type="ChEBI" id="CHEBI:29105"/>
    </ligand>
</feature>
<dbReference type="InterPro" id="IPR014710">
    <property type="entry name" value="RmlC-like_jellyroll"/>
</dbReference>
<dbReference type="GO" id="GO:0009298">
    <property type="term" value="P:GDP-mannose biosynthetic process"/>
    <property type="evidence" value="ECO:0007669"/>
    <property type="project" value="InterPro"/>
</dbReference>
<evidence type="ECO:0000256" key="4">
    <source>
        <dbReference type="ARBA" id="ARBA00022723"/>
    </source>
</evidence>
<dbReference type="GO" id="GO:0005829">
    <property type="term" value="C:cytosol"/>
    <property type="evidence" value="ECO:0007669"/>
    <property type="project" value="TreeGrafter"/>
</dbReference>
<keyword evidence="5 8" id="KW-0862">Zinc</keyword>
<dbReference type="SUPFAM" id="SSF51182">
    <property type="entry name" value="RmlC-like cupins"/>
    <property type="match status" value="1"/>
</dbReference>
<dbReference type="GO" id="GO:0008270">
    <property type="term" value="F:zinc ion binding"/>
    <property type="evidence" value="ECO:0007669"/>
    <property type="project" value="InterPro"/>
</dbReference>
<evidence type="ECO:0000256" key="3">
    <source>
        <dbReference type="ARBA" id="ARBA00011956"/>
    </source>
</evidence>
<dbReference type="PRINTS" id="PR00714">
    <property type="entry name" value="MAN6PISMRASE"/>
</dbReference>
<feature type="binding site" evidence="8">
    <location>
        <position position="95"/>
    </location>
    <ligand>
        <name>Zn(2+)</name>
        <dbReference type="ChEBI" id="CHEBI:29105"/>
    </ligand>
</feature>
<keyword evidence="6 10" id="KW-0413">Isomerase</keyword>
<dbReference type="EC" id="5.3.1.8" evidence="3"/>
<gene>
    <name evidence="10" type="primary">manA</name>
    <name evidence="10" type="ORF">DWB68_05105</name>
</gene>
<dbReference type="InterPro" id="IPR011051">
    <property type="entry name" value="RmlC_Cupin_sf"/>
</dbReference>
<feature type="binding site" evidence="8">
    <location>
        <position position="130"/>
    </location>
    <ligand>
        <name>Zn(2+)</name>
        <dbReference type="ChEBI" id="CHEBI:29105"/>
    </ligand>
</feature>
<dbReference type="RefSeq" id="WP_119424064.1">
    <property type="nucleotide sequence ID" value="NZ_QQXK01000007.1"/>
</dbReference>
<organism evidence="10 11">
    <name type="scientific">Galactobacter valiniphilus</name>
    <dbReference type="NCBI Taxonomy" id="2676122"/>
    <lineage>
        <taxon>Bacteria</taxon>
        <taxon>Bacillati</taxon>
        <taxon>Actinomycetota</taxon>
        <taxon>Actinomycetes</taxon>
        <taxon>Micrococcales</taxon>
        <taxon>Micrococcaceae</taxon>
        <taxon>Galactobacter</taxon>
    </lineage>
</organism>
<comment type="cofactor">
    <cofactor evidence="8">
        <name>Zn(2+)</name>
        <dbReference type="ChEBI" id="CHEBI:29105"/>
    </cofactor>
    <text evidence="8">Binds 1 zinc ion per subunit.</text>
</comment>
<dbReference type="PANTHER" id="PTHR10309:SF0">
    <property type="entry name" value="MANNOSE-6-PHOSPHATE ISOMERASE"/>
    <property type="match status" value="1"/>
</dbReference>
<protein>
    <recommendedName>
        <fullName evidence="3">mannose-6-phosphate isomerase</fullName>
        <ecNumber evidence="3">5.3.1.8</ecNumber>
    </recommendedName>
</protein>
<dbReference type="InterPro" id="IPR001250">
    <property type="entry name" value="Man6P_Isoase-1"/>
</dbReference>
<evidence type="ECO:0000256" key="5">
    <source>
        <dbReference type="ARBA" id="ARBA00022833"/>
    </source>
</evidence>
<feature type="active site" evidence="7">
    <location>
        <position position="281"/>
    </location>
</feature>
<evidence type="ECO:0000256" key="6">
    <source>
        <dbReference type="ARBA" id="ARBA00023235"/>
    </source>
</evidence>
<dbReference type="GO" id="GO:0005975">
    <property type="term" value="P:carbohydrate metabolic process"/>
    <property type="evidence" value="ECO:0007669"/>
    <property type="project" value="InterPro"/>
</dbReference>
<dbReference type="CDD" id="cd07011">
    <property type="entry name" value="cupin_PMI_type_I_N"/>
    <property type="match status" value="1"/>
</dbReference>
<sequence length="400" mass="40875">MDKLSTTIRDYAWGSTTSMAELFGREASGSPEAEMWIGAHPGAPSVVEPSGLPLDAAIEADPAGTLGAEVAQRYGRLPYLLKILAAAAPLSLQVHPTLEQAAAGFAFEEANGPAIDAPDRNYKDDQHKPEMIVALTAFEALSGFRRPAEAAGAFAWLAAAVDERAAAAAAQNLTAALTAGDLAPAVALLLGDGEDVRRLATLAARAVDAAPDAAAAADASLGLLPRLAGFYPGDTGVLLALMLNLVSLRPGQAMSLPAGNIHAYLHGTGVEIMANSDNVLRGGLTPKHVDVPELLKVVRFEATEPHAVEPEQLAEGLAVYRSGFTEFDLGLLTHAAAPVTLPAGGPCAVVVVSGSLTLRAGGAELTLGPGESAFVEANDAPATAEGDAALEAYVAFTPLS</sequence>
<dbReference type="GO" id="GO:0004476">
    <property type="term" value="F:mannose-6-phosphate isomerase activity"/>
    <property type="evidence" value="ECO:0007669"/>
    <property type="project" value="UniProtKB-EC"/>
</dbReference>
<name>A0A399JFF6_9MICC</name>
<dbReference type="InterPro" id="IPR016305">
    <property type="entry name" value="Mannose-6-P_Isomerase"/>
</dbReference>
<dbReference type="Gene3D" id="1.10.441.10">
    <property type="entry name" value="Phosphomannose Isomerase, domain 2"/>
    <property type="match status" value="1"/>
</dbReference>
<dbReference type="NCBIfam" id="TIGR00218">
    <property type="entry name" value="manA"/>
    <property type="match status" value="1"/>
</dbReference>
<evidence type="ECO:0000313" key="10">
    <source>
        <dbReference type="EMBL" id="RII42919.1"/>
    </source>
</evidence>
<evidence type="ECO:0000256" key="8">
    <source>
        <dbReference type="PIRSR" id="PIRSR001480-2"/>
    </source>
</evidence>
<evidence type="ECO:0000313" key="11">
    <source>
        <dbReference type="Proteomes" id="UP000265419"/>
    </source>
</evidence>